<dbReference type="eggNOG" id="KOG2065">
    <property type="taxonomic scope" value="Eukaryota"/>
</dbReference>
<evidence type="ECO:0000256" key="2">
    <source>
        <dbReference type="ARBA" id="ARBA00010337"/>
    </source>
</evidence>
<dbReference type="PANTHER" id="PTHR19302:SF27">
    <property type="entry name" value="GAMMA-TUBULIN COMPLEX COMPONENT 4"/>
    <property type="match status" value="1"/>
</dbReference>
<dbReference type="GeneID" id="19169113"/>
<feature type="compositionally biased region" description="Polar residues" evidence="7">
    <location>
        <begin position="563"/>
        <end position="592"/>
    </location>
</feature>
<dbReference type="GO" id="GO:0000922">
    <property type="term" value="C:spindle pole"/>
    <property type="evidence" value="ECO:0007669"/>
    <property type="project" value="InterPro"/>
</dbReference>
<dbReference type="GO" id="GO:0044732">
    <property type="term" value="C:mitotic spindle pole body"/>
    <property type="evidence" value="ECO:0007669"/>
    <property type="project" value="TreeGrafter"/>
</dbReference>
<dbReference type="InterPro" id="IPR007259">
    <property type="entry name" value="GCP"/>
</dbReference>
<dbReference type="InterPro" id="IPR040457">
    <property type="entry name" value="GCP_C"/>
</dbReference>
<dbReference type="Pfam" id="PF17681">
    <property type="entry name" value="GCP_N_terminal"/>
    <property type="match status" value="1"/>
</dbReference>
<comment type="caution">
    <text evidence="10">The sequence shown here is derived from an EMBL/GenBank/DDBJ whole genome shotgun (WGS) entry which is preliminary data.</text>
</comment>
<comment type="subcellular location">
    <subcellularLocation>
        <location evidence="1 6">Cytoplasm</location>
        <location evidence="1 6">Cytoskeleton</location>
        <location evidence="1 6">Microtubule organizing center</location>
    </subcellularLocation>
</comment>
<dbReference type="InterPro" id="IPR042241">
    <property type="entry name" value="GCP_C_sf"/>
</dbReference>
<feature type="domain" description="Gamma tubulin complex component protein N-terminal" evidence="9">
    <location>
        <begin position="2"/>
        <end position="265"/>
    </location>
</feature>
<dbReference type="GO" id="GO:0031122">
    <property type="term" value="P:cytoplasmic microtubule organization"/>
    <property type="evidence" value="ECO:0007669"/>
    <property type="project" value="TreeGrafter"/>
</dbReference>
<sequence length="769" mass="85235">MLHEILLSLSGLQSPIWNGTSPSEDAEEKKFNQYVSPPERAMLKTLAHLQDLHVKIRDAATRSATTHPSMICRAVSSSIVDAHLGRFMDKIVEVESSILKRDAGYVGAYDIVPLSTIVSEFAPWTRRLEWLWSVAQQFDPSSEDGNSHKQSAGTSLLDFLERETHTGYSDIQDMAIALSAVGQRTWMRTASLWILYGKLPRSGAEDFCITSNTSPTSVMDAFSIDQSLVPKFVNPGAARALLASGSALTQLRSQNLSAPGNLTGSGDPSMRLMPLHMSLLHSLHYPLSPALFENALASINQSISGNALSQILPQPLVMQVLQVILRYMLLDHGEFAVSLVAHADERIRSHRQRRTVARPVRKIGRLDDLAIQEVELNGILSKSMADLAAYQADDDLDDDLWSLAKKLLSLKPAEISHGSRLISTLLPTPTSLCITIPPSSPLHIFLSAQDTQTYSLLNAYLLSIRRAGLHLSELWKLSYHRRCYPTPLGPPRSASGAGQASLAKRRERDSVRTRRTRRHWTCASKALYMINELQTYLQGEVIQSSWTHFEKWITGEVSMATSSAKSSRPGTASSAGLTRMTDPSNESHNIAESTPRHGSRDPPSLAEAHRLYLHALEDALFFTNADLLGTLESLLNQIDHLIALFSRLQVVWEGLDLQEDDGVLDAFANHAQDELEVLDEMDRTRDSIEATLLELVHMIREVEKEKRSGLGMNSLVDAASELDLHGTRFVPWQARTVDRLVMKLDSLAGRHEEEREGVGTGIGDVYDDE</sequence>
<feature type="region of interest" description="Disordered" evidence="7">
    <location>
        <begin position="563"/>
        <end position="603"/>
    </location>
</feature>
<dbReference type="Proteomes" id="UP000019478">
    <property type="component" value="Unassembled WGS sequence"/>
</dbReference>
<dbReference type="InterPro" id="IPR041470">
    <property type="entry name" value="GCP_N"/>
</dbReference>
<dbReference type="GO" id="GO:0007020">
    <property type="term" value="P:microtubule nucleation"/>
    <property type="evidence" value="ECO:0007669"/>
    <property type="project" value="InterPro"/>
</dbReference>
<comment type="similarity">
    <text evidence="2 6">Belongs to the TUBGCP family.</text>
</comment>
<keyword evidence="11" id="KW-1185">Reference proteome</keyword>
<reference evidence="10 11" key="1">
    <citation type="submission" date="2013-03" db="EMBL/GenBank/DDBJ databases">
        <title>The Genome Sequence of Capronia epimyces CBS 606.96.</title>
        <authorList>
            <consortium name="The Broad Institute Genomics Platform"/>
            <person name="Cuomo C."/>
            <person name="de Hoog S."/>
            <person name="Gorbushina A."/>
            <person name="Walker B."/>
            <person name="Young S.K."/>
            <person name="Zeng Q."/>
            <person name="Gargeya S."/>
            <person name="Fitzgerald M."/>
            <person name="Haas B."/>
            <person name="Abouelleil A."/>
            <person name="Allen A.W."/>
            <person name="Alvarado L."/>
            <person name="Arachchi H.M."/>
            <person name="Berlin A.M."/>
            <person name="Chapman S.B."/>
            <person name="Gainer-Dewar J."/>
            <person name="Goldberg J."/>
            <person name="Griggs A."/>
            <person name="Gujja S."/>
            <person name="Hansen M."/>
            <person name="Howarth C."/>
            <person name="Imamovic A."/>
            <person name="Ireland A."/>
            <person name="Larimer J."/>
            <person name="McCowan C."/>
            <person name="Murphy C."/>
            <person name="Pearson M."/>
            <person name="Poon T.W."/>
            <person name="Priest M."/>
            <person name="Roberts A."/>
            <person name="Saif S."/>
            <person name="Shea T."/>
            <person name="Sisk P."/>
            <person name="Sykes S."/>
            <person name="Wortman J."/>
            <person name="Nusbaum C."/>
            <person name="Birren B."/>
        </authorList>
    </citation>
    <scope>NUCLEOTIDE SEQUENCE [LARGE SCALE GENOMIC DNA]</scope>
    <source>
        <strain evidence="10 11">CBS 606.96</strain>
    </source>
</reference>
<dbReference type="GO" id="GO:0051011">
    <property type="term" value="F:microtubule minus-end binding"/>
    <property type="evidence" value="ECO:0007669"/>
    <property type="project" value="TreeGrafter"/>
</dbReference>
<evidence type="ECO:0000256" key="5">
    <source>
        <dbReference type="ARBA" id="ARBA00023212"/>
    </source>
</evidence>
<dbReference type="RefSeq" id="XP_007733313.1">
    <property type="nucleotide sequence ID" value="XM_007735123.1"/>
</dbReference>
<dbReference type="GO" id="GO:0051225">
    <property type="term" value="P:spindle assembly"/>
    <property type="evidence" value="ECO:0007669"/>
    <property type="project" value="TreeGrafter"/>
</dbReference>
<dbReference type="GO" id="GO:0000930">
    <property type="term" value="C:gamma-tubulin complex"/>
    <property type="evidence" value="ECO:0007669"/>
    <property type="project" value="UniProtKB-ARBA"/>
</dbReference>
<organism evidence="10 11">
    <name type="scientific">Capronia epimyces CBS 606.96</name>
    <dbReference type="NCBI Taxonomy" id="1182542"/>
    <lineage>
        <taxon>Eukaryota</taxon>
        <taxon>Fungi</taxon>
        <taxon>Dikarya</taxon>
        <taxon>Ascomycota</taxon>
        <taxon>Pezizomycotina</taxon>
        <taxon>Eurotiomycetes</taxon>
        <taxon>Chaetothyriomycetidae</taxon>
        <taxon>Chaetothyriales</taxon>
        <taxon>Herpotrichiellaceae</taxon>
        <taxon>Capronia</taxon>
    </lineage>
</organism>
<gene>
    <name evidence="10" type="ORF">A1O3_04995</name>
</gene>
<accession>W9XVT6</accession>
<dbReference type="GO" id="GO:0000278">
    <property type="term" value="P:mitotic cell cycle"/>
    <property type="evidence" value="ECO:0007669"/>
    <property type="project" value="TreeGrafter"/>
</dbReference>
<evidence type="ECO:0000256" key="3">
    <source>
        <dbReference type="ARBA" id="ARBA00022490"/>
    </source>
</evidence>
<evidence type="ECO:0000256" key="1">
    <source>
        <dbReference type="ARBA" id="ARBA00004267"/>
    </source>
</evidence>
<dbReference type="PANTHER" id="PTHR19302">
    <property type="entry name" value="GAMMA TUBULIN COMPLEX PROTEIN"/>
    <property type="match status" value="1"/>
</dbReference>
<dbReference type="STRING" id="1182542.W9XVT6"/>
<dbReference type="GO" id="GO:0043015">
    <property type="term" value="F:gamma-tubulin binding"/>
    <property type="evidence" value="ECO:0007669"/>
    <property type="project" value="InterPro"/>
</dbReference>
<dbReference type="OrthoDB" id="78652at2759"/>
<keyword evidence="5 6" id="KW-0206">Cytoskeleton</keyword>
<evidence type="ECO:0000313" key="11">
    <source>
        <dbReference type="Proteomes" id="UP000019478"/>
    </source>
</evidence>
<keyword evidence="3 6" id="KW-0963">Cytoplasm</keyword>
<protein>
    <recommendedName>
        <fullName evidence="6">Spindle pole body component</fullName>
    </recommendedName>
</protein>
<feature type="region of interest" description="Disordered" evidence="7">
    <location>
        <begin position="488"/>
        <end position="515"/>
    </location>
</feature>
<evidence type="ECO:0000256" key="4">
    <source>
        <dbReference type="ARBA" id="ARBA00022701"/>
    </source>
</evidence>
<dbReference type="EMBL" id="AMGY01000004">
    <property type="protein sequence ID" value="EXJ84328.1"/>
    <property type="molecule type" value="Genomic_DNA"/>
</dbReference>
<name>W9XVT6_9EURO</name>
<dbReference type="HOGENOM" id="CLU_005595_0_0_1"/>
<dbReference type="Pfam" id="PF04130">
    <property type="entry name" value="GCP_C_terminal"/>
    <property type="match status" value="1"/>
</dbReference>
<evidence type="ECO:0000259" key="9">
    <source>
        <dbReference type="Pfam" id="PF17681"/>
    </source>
</evidence>
<keyword evidence="4 6" id="KW-0493">Microtubule</keyword>
<evidence type="ECO:0000256" key="6">
    <source>
        <dbReference type="RuleBase" id="RU363050"/>
    </source>
</evidence>
<dbReference type="Gene3D" id="1.20.120.1900">
    <property type="entry name" value="Gamma-tubulin complex, C-terminal domain"/>
    <property type="match status" value="1"/>
</dbReference>
<dbReference type="GO" id="GO:0005874">
    <property type="term" value="C:microtubule"/>
    <property type="evidence" value="ECO:0007669"/>
    <property type="project" value="UniProtKB-KW"/>
</dbReference>
<proteinExistence type="inferred from homology"/>
<evidence type="ECO:0000313" key="10">
    <source>
        <dbReference type="EMBL" id="EXJ84328.1"/>
    </source>
</evidence>
<evidence type="ECO:0000259" key="8">
    <source>
        <dbReference type="Pfam" id="PF04130"/>
    </source>
</evidence>
<evidence type="ECO:0000256" key="7">
    <source>
        <dbReference type="SAM" id="MobiDB-lite"/>
    </source>
</evidence>
<feature type="domain" description="Gamma tubulin complex component C-terminal" evidence="8">
    <location>
        <begin position="319"/>
        <end position="745"/>
    </location>
</feature>
<dbReference type="GO" id="GO:0051321">
    <property type="term" value="P:meiotic cell cycle"/>
    <property type="evidence" value="ECO:0007669"/>
    <property type="project" value="TreeGrafter"/>
</dbReference>
<dbReference type="AlphaFoldDB" id="W9XVT6"/>